<protein>
    <submittedName>
        <fullName evidence="3">Type II toxin-antitoxin system PemK/MazF family toxin</fullName>
    </submittedName>
</protein>
<dbReference type="InterPro" id="IPR011067">
    <property type="entry name" value="Plasmid_toxin/cell-grow_inhib"/>
</dbReference>
<name>A0ABV0K593_9CYAN</name>
<comment type="caution">
    <text evidence="3">The sequence shown here is derived from an EMBL/GenBank/DDBJ whole genome shotgun (WGS) entry which is preliminary data.</text>
</comment>
<keyword evidence="2" id="KW-1277">Toxin-antitoxin system</keyword>
<proteinExistence type="inferred from homology"/>
<dbReference type="InterPro" id="IPR003477">
    <property type="entry name" value="PemK-like"/>
</dbReference>
<dbReference type="SUPFAM" id="SSF50118">
    <property type="entry name" value="Cell growth inhibitor/plasmid maintenance toxic component"/>
    <property type="match status" value="1"/>
</dbReference>
<dbReference type="RefSeq" id="WP_190699960.1">
    <property type="nucleotide sequence ID" value="NZ_JAMPKX010000005.1"/>
</dbReference>
<dbReference type="Pfam" id="PF02452">
    <property type="entry name" value="PemK_toxin"/>
    <property type="match status" value="1"/>
</dbReference>
<sequence length="110" mass="12269">MLINRGDIYWVTLDSHIPHPYVILQDDLFNHSHLPTVVACALTTNHKRISLPGNVALEAGEANLPKRSFVEAGKITSLQKTQLGPYIGTLAEARVVEILDGIRFLQRITR</sequence>
<keyword evidence="4" id="KW-1185">Reference proteome</keyword>
<evidence type="ECO:0000256" key="2">
    <source>
        <dbReference type="ARBA" id="ARBA00022649"/>
    </source>
</evidence>
<evidence type="ECO:0000313" key="4">
    <source>
        <dbReference type="Proteomes" id="UP001482513"/>
    </source>
</evidence>
<dbReference type="Gene3D" id="2.30.30.110">
    <property type="match status" value="1"/>
</dbReference>
<reference evidence="3 4" key="1">
    <citation type="submission" date="2022-04" db="EMBL/GenBank/DDBJ databases">
        <title>Positive selection, recombination, and allopatry shape intraspecific diversity of widespread and dominant cyanobacteria.</title>
        <authorList>
            <person name="Wei J."/>
            <person name="Shu W."/>
            <person name="Hu C."/>
        </authorList>
    </citation>
    <scope>NUCLEOTIDE SEQUENCE [LARGE SCALE GENOMIC DNA]</scope>
    <source>
        <strain evidence="3 4">DQ-A4</strain>
    </source>
</reference>
<gene>
    <name evidence="3" type="ORF">NC992_12475</name>
</gene>
<evidence type="ECO:0000256" key="1">
    <source>
        <dbReference type="ARBA" id="ARBA00007521"/>
    </source>
</evidence>
<dbReference type="PANTHER" id="PTHR33988">
    <property type="entry name" value="ENDORIBONUCLEASE MAZF-RELATED"/>
    <property type="match status" value="1"/>
</dbReference>
<evidence type="ECO:0000313" key="3">
    <source>
        <dbReference type="EMBL" id="MEP0947690.1"/>
    </source>
</evidence>
<dbReference type="EMBL" id="JAMPKX010000005">
    <property type="protein sequence ID" value="MEP0947690.1"/>
    <property type="molecule type" value="Genomic_DNA"/>
</dbReference>
<dbReference type="PANTHER" id="PTHR33988:SF2">
    <property type="entry name" value="ENDORIBONUCLEASE MAZF"/>
    <property type="match status" value="1"/>
</dbReference>
<comment type="similarity">
    <text evidence="1">Belongs to the PemK/MazF family.</text>
</comment>
<accession>A0ABV0K593</accession>
<organism evidence="3 4">
    <name type="scientific">Leptolyngbya subtilissima DQ-A4</name>
    <dbReference type="NCBI Taxonomy" id="2933933"/>
    <lineage>
        <taxon>Bacteria</taxon>
        <taxon>Bacillati</taxon>
        <taxon>Cyanobacteriota</taxon>
        <taxon>Cyanophyceae</taxon>
        <taxon>Leptolyngbyales</taxon>
        <taxon>Leptolyngbyaceae</taxon>
        <taxon>Leptolyngbya group</taxon>
        <taxon>Leptolyngbya</taxon>
    </lineage>
</organism>
<dbReference type="Proteomes" id="UP001482513">
    <property type="component" value="Unassembled WGS sequence"/>
</dbReference>